<evidence type="ECO:0000313" key="1">
    <source>
        <dbReference type="EMBL" id="TVT41634.1"/>
    </source>
</evidence>
<reference evidence="1 2" key="1">
    <citation type="submission" date="2019-07" db="EMBL/GenBank/DDBJ databases">
        <title>Hymenobacter sp. straun FUR1 Genome sequencing and assembly.</title>
        <authorList>
            <person name="Chhetri G."/>
        </authorList>
    </citation>
    <scope>NUCLEOTIDE SEQUENCE [LARGE SCALE GENOMIC DNA]</scope>
    <source>
        <strain evidence="1 2">Fur1</strain>
    </source>
</reference>
<dbReference type="OrthoDB" id="1443240at2"/>
<sequence length="935" mass="98007">MTTTTLQKKRQPNRGSGLVRLLASIWALFLVLGTVHSVQAQQVSFSSDAISLAVQNTNGTLRTLNYAGKANTNASPYNSYPKMGVGSASTTNLGAFDLLNTSQLTLTGGRLVLRPLTDDNDDPYTVTGAGMRYRVYLKSTASSLPAYTTVMFPTSGAYSPPTGGTQYSGSANANLLSGLTVGGDYVLELQFIASTANADINPSDADPNSSTYQLNFSVTAPPLPTLKGSAVYVTPYSTSGNAQPRITYTVNSAATPTFQGANLGDMTYDLNTGVLLLNGGAAVTTEAGARTVTSVSMYYRVRQQGQGGGSYTAINLTQNGNVGNDGTRNFSLTNRTINLISSASISGSYSVDIYFEAGVTDNTNPNAPTATTLSDRSGSNPYTASFNVTGNPIPSTVWTGGLNDNWFDDANWTNGVPNANTNVVIANLGTNTSNPYPRILCNTTYTFTNPTTNASSSVNNLGKNEAVARNLTMSGNSQADRSILSLVIGTLNVSGDFDNRYASFIASAGTTIAFNGTNQSISGGTFANVFISGGGVKSSQGVMNVSGDINFNDGLLVTDITQPTTSVVNLDDRAAINNNVGARLLNERDGSYLQGFVTISHRTATPGTEDLFGNIGLGLNFYSNPGEILVTRNTAQAYSPGNGAASGVRRIFEVTQSTANAAGAVKADMRFFYLDSETKNLGPAGNINIDENNLVLFASINEGNTFVNLGGTPNTNDNIVSLTGTTSFAVPTTRFTLGDKTNPLPVELVAFDAKRSGANASITWQTATEKNSAGFEVEVANDGVKFRKIAFVASKSANSTTAATYSYTDTEAGKSGVRYYRLRQVDLDGQYSYSPTRAVSFAGANDAVVTALSSYPSPFTSSDQAALVLQSPAAGTAQLQLTDLAGRTIVSRTVTTVAGISEVAVPNASELAVGTYLVKVTFATGEVKTLRIQKH</sequence>
<organism evidence="1 2">
    <name type="scientific">Hymenobacter setariae</name>
    <dbReference type="NCBI Taxonomy" id="2594794"/>
    <lineage>
        <taxon>Bacteria</taxon>
        <taxon>Pseudomonadati</taxon>
        <taxon>Bacteroidota</taxon>
        <taxon>Cytophagia</taxon>
        <taxon>Cytophagales</taxon>
        <taxon>Hymenobacteraceae</taxon>
        <taxon>Hymenobacter</taxon>
    </lineage>
</organism>
<dbReference type="InterPro" id="IPR026444">
    <property type="entry name" value="Secre_tail"/>
</dbReference>
<accession>A0A558BYN0</accession>
<comment type="caution">
    <text evidence="1">The sequence shown here is derived from an EMBL/GenBank/DDBJ whole genome shotgun (WGS) entry which is preliminary data.</text>
</comment>
<dbReference type="Gene3D" id="2.60.40.10">
    <property type="entry name" value="Immunoglobulins"/>
    <property type="match status" value="1"/>
</dbReference>
<dbReference type="EMBL" id="VMRJ01000002">
    <property type="protein sequence ID" value="TVT41634.1"/>
    <property type="molecule type" value="Genomic_DNA"/>
</dbReference>
<dbReference type="Proteomes" id="UP000317624">
    <property type="component" value="Unassembled WGS sequence"/>
</dbReference>
<dbReference type="NCBIfam" id="TIGR04183">
    <property type="entry name" value="Por_Secre_tail"/>
    <property type="match status" value="1"/>
</dbReference>
<name>A0A558BYN0_9BACT</name>
<dbReference type="AlphaFoldDB" id="A0A558BYN0"/>
<dbReference type="InterPro" id="IPR013783">
    <property type="entry name" value="Ig-like_fold"/>
</dbReference>
<gene>
    <name evidence="1" type="ORF">FNT36_09380</name>
</gene>
<keyword evidence="2" id="KW-1185">Reference proteome</keyword>
<evidence type="ECO:0000313" key="2">
    <source>
        <dbReference type="Proteomes" id="UP000317624"/>
    </source>
</evidence>
<protein>
    <submittedName>
        <fullName evidence="1">T9SS type A sorting domain-containing protein</fullName>
    </submittedName>
</protein>
<proteinExistence type="predicted"/>